<feature type="compositionally biased region" description="Acidic residues" evidence="1">
    <location>
        <begin position="610"/>
        <end position="635"/>
    </location>
</feature>
<comment type="caution">
    <text evidence="2">The sequence shown here is derived from an EMBL/GenBank/DDBJ whole genome shotgun (WGS) entry which is preliminary data.</text>
</comment>
<sequence length="836" mass="92559">MAPKPWASDEQGTWLHSRLQDFITRQAEGKLHLFWPSMYEAWFRKYPEHSALGLPMANDTDARPLTADELGILGAKILGRRKQIETWFRYQRKKTAISVTPQATASTVMRKMFKEKAGKRRRPHKATELFSKRNKALVDQALRDEGYFELTEEKMAEDVEDWENEDEEASNARLKSAKSARMRMRTQVTTAVYLDASDEEKAAIAALIEVEREEILKEELTLESFATSKGLSETPEEFQEGIDQLDTVFREVHSAAHELAGWVGISLMGGPNPRMPDGELSLKVICFGKTPAGNDFEDVCIDFDKNVQEPFEAFLRTVFTPQQRKSRALPGRSSSPAAEERLDRGSDDPVPAPVLPPVKAKKPKRMTKAKSKKTNGTFPAQMAVSAAASDSNTLPSTGPDHIIPAVASEISPRSEEAAIEDDPFQEDNEDLVRGDTFLRDDYLFDNSTEQNFNPWPAGMSPPLSPGSAAVIARRERGGVDAASTMMIDPVLLGLTPPTPTPRTMSAAEAFKPSGLFDAFRGTRSKTPPALPTTKAWVPPPQPSRIAAPPGFSDERDYDERDHDDLPPNDKRCHDKPDDDEPDDDERDHDERDHDERDHDERDRDERDRDEPDDNEPDDNEPDDNEPDDNEPDDNERDDHITRAPGAPRPKPVPKGAKARMQVAAKEAAAKEAAAKDVVKEGAKKRGRPRKNGTPENTLDTTTNTAGTSRPRGRQGWSAQEELRKYYELNVALQPTPPEVLPPPRAASDLQLLPNPNGATPSILVPRTRKPAKLADGSEVQRQVKGKRVPVNPHAATEEKLLARSAAAKAKAAGGAKRKAAADENGSAPKQKNHNGK</sequence>
<accession>A0AAD6TVY1</accession>
<feature type="compositionally biased region" description="Basic and acidic residues" evidence="1">
    <location>
        <begin position="552"/>
        <end position="576"/>
    </location>
</feature>
<feature type="region of interest" description="Disordered" evidence="1">
    <location>
        <begin position="518"/>
        <end position="718"/>
    </location>
</feature>
<evidence type="ECO:0000313" key="3">
    <source>
        <dbReference type="Proteomes" id="UP001222325"/>
    </source>
</evidence>
<proteinExistence type="predicted"/>
<protein>
    <submittedName>
        <fullName evidence="2">Uncharacterized protein</fullName>
    </submittedName>
</protein>
<evidence type="ECO:0000313" key="2">
    <source>
        <dbReference type="EMBL" id="KAJ7078283.1"/>
    </source>
</evidence>
<feature type="compositionally biased region" description="Basic and acidic residues" evidence="1">
    <location>
        <begin position="338"/>
        <end position="347"/>
    </location>
</feature>
<name>A0AAD6TVY1_9AGAR</name>
<feature type="compositionally biased region" description="Basic and acidic residues" evidence="1">
    <location>
        <begin position="667"/>
        <end position="683"/>
    </location>
</feature>
<feature type="compositionally biased region" description="Basic and acidic residues" evidence="1">
    <location>
        <begin position="588"/>
        <end position="609"/>
    </location>
</feature>
<dbReference type="AlphaFoldDB" id="A0AAD6TVY1"/>
<feature type="region of interest" description="Disordered" evidence="1">
    <location>
        <begin position="736"/>
        <end position="836"/>
    </location>
</feature>
<organism evidence="2 3">
    <name type="scientific">Mycena belliarum</name>
    <dbReference type="NCBI Taxonomy" id="1033014"/>
    <lineage>
        <taxon>Eukaryota</taxon>
        <taxon>Fungi</taxon>
        <taxon>Dikarya</taxon>
        <taxon>Basidiomycota</taxon>
        <taxon>Agaricomycotina</taxon>
        <taxon>Agaricomycetes</taxon>
        <taxon>Agaricomycetidae</taxon>
        <taxon>Agaricales</taxon>
        <taxon>Marasmiineae</taxon>
        <taxon>Mycenaceae</taxon>
        <taxon>Mycena</taxon>
    </lineage>
</organism>
<reference evidence="2" key="1">
    <citation type="submission" date="2023-03" db="EMBL/GenBank/DDBJ databases">
        <title>Massive genome expansion in bonnet fungi (Mycena s.s.) driven by repeated elements and novel gene families across ecological guilds.</title>
        <authorList>
            <consortium name="Lawrence Berkeley National Laboratory"/>
            <person name="Harder C.B."/>
            <person name="Miyauchi S."/>
            <person name="Viragh M."/>
            <person name="Kuo A."/>
            <person name="Thoen E."/>
            <person name="Andreopoulos B."/>
            <person name="Lu D."/>
            <person name="Skrede I."/>
            <person name="Drula E."/>
            <person name="Henrissat B."/>
            <person name="Morin E."/>
            <person name="Kohler A."/>
            <person name="Barry K."/>
            <person name="LaButti K."/>
            <person name="Morin E."/>
            <person name="Salamov A."/>
            <person name="Lipzen A."/>
            <person name="Mereny Z."/>
            <person name="Hegedus B."/>
            <person name="Baldrian P."/>
            <person name="Stursova M."/>
            <person name="Weitz H."/>
            <person name="Taylor A."/>
            <person name="Grigoriev I.V."/>
            <person name="Nagy L.G."/>
            <person name="Martin F."/>
            <person name="Kauserud H."/>
        </authorList>
    </citation>
    <scope>NUCLEOTIDE SEQUENCE</scope>
    <source>
        <strain evidence="2">CBHHK173m</strain>
    </source>
</reference>
<keyword evidence="3" id="KW-1185">Reference proteome</keyword>
<gene>
    <name evidence="2" type="ORF">B0H15DRAFT_804886</name>
</gene>
<feature type="region of interest" description="Disordered" evidence="1">
    <location>
        <begin position="322"/>
        <end position="375"/>
    </location>
</feature>
<feature type="compositionally biased region" description="Low complexity" evidence="1">
    <location>
        <begin position="691"/>
        <end position="707"/>
    </location>
</feature>
<evidence type="ECO:0000256" key="1">
    <source>
        <dbReference type="SAM" id="MobiDB-lite"/>
    </source>
</evidence>
<feature type="compositionally biased region" description="Acidic residues" evidence="1">
    <location>
        <begin position="577"/>
        <end position="587"/>
    </location>
</feature>
<feature type="compositionally biased region" description="Basic residues" evidence="1">
    <location>
        <begin position="359"/>
        <end position="373"/>
    </location>
</feature>
<dbReference type="EMBL" id="JARJCN010000067">
    <property type="protein sequence ID" value="KAJ7078283.1"/>
    <property type="molecule type" value="Genomic_DNA"/>
</dbReference>
<feature type="compositionally biased region" description="Low complexity" evidence="1">
    <location>
        <begin position="802"/>
        <end position="814"/>
    </location>
</feature>
<dbReference type="Proteomes" id="UP001222325">
    <property type="component" value="Unassembled WGS sequence"/>
</dbReference>